<reference evidence="1" key="1">
    <citation type="submission" date="2016-06" db="UniProtKB">
        <authorList>
            <consortium name="WormBaseParasite"/>
        </authorList>
    </citation>
    <scope>IDENTIFICATION</scope>
</reference>
<organism evidence="1">
    <name type="scientific">Schistosoma curassoni</name>
    <dbReference type="NCBI Taxonomy" id="6186"/>
    <lineage>
        <taxon>Eukaryota</taxon>
        <taxon>Metazoa</taxon>
        <taxon>Spiralia</taxon>
        <taxon>Lophotrochozoa</taxon>
        <taxon>Platyhelminthes</taxon>
        <taxon>Trematoda</taxon>
        <taxon>Digenea</taxon>
        <taxon>Strigeidida</taxon>
        <taxon>Schistosomatoidea</taxon>
        <taxon>Schistosomatidae</taxon>
        <taxon>Schistosoma</taxon>
    </lineage>
</organism>
<protein>
    <submittedName>
        <fullName evidence="1">Uncharacterized protein</fullName>
    </submittedName>
</protein>
<accession>A0A183KGG6</accession>
<sequence length="45" mass="5815">MDLFAILVWLGMHDHFHQIDHNYCYYNKRLYHLMKILYWFFLLHN</sequence>
<proteinExistence type="predicted"/>
<evidence type="ECO:0000313" key="1">
    <source>
        <dbReference type="WBParaSite" id="SCUD_0001411601-mRNA-1"/>
    </source>
</evidence>
<dbReference type="WBParaSite" id="SCUD_0001411601-mRNA-1">
    <property type="protein sequence ID" value="SCUD_0001411601-mRNA-1"/>
    <property type="gene ID" value="SCUD_0001411601"/>
</dbReference>
<name>A0A183KGG6_9TREM</name>
<dbReference type="AlphaFoldDB" id="A0A183KGG6"/>